<evidence type="ECO:0000256" key="9">
    <source>
        <dbReference type="ARBA" id="ARBA00022989"/>
    </source>
</evidence>
<dbReference type="NCBIfam" id="TIGR00932">
    <property type="entry name" value="2a37"/>
    <property type="match status" value="1"/>
</dbReference>
<evidence type="ECO:0000256" key="10">
    <source>
        <dbReference type="ARBA" id="ARBA00023065"/>
    </source>
</evidence>
<dbReference type="RefSeq" id="WP_189497408.1">
    <property type="nucleotide sequence ID" value="NZ_BMZH01000006.1"/>
</dbReference>
<dbReference type="PANTHER" id="PTHR46157:SF4">
    <property type="entry name" value="K(+) EFFLUX ANTIPORTER 3, CHLOROPLASTIC"/>
    <property type="match status" value="1"/>
</dbReference>
<keyword evidence="9 12" id="KW-1133">Transmembrane helix</keyword>
<feature type="transmembrane region" description="Helical" evidence="12">
    <location>
        <begin position="55"/>
        <end position="74"/>
    </location>
</feature>
<feature type="transmembrane region" description="Helical" evidence="12">
    <location>
        <begin position="336"/>
        <end position="357"/>
    </location>
</feature>
<feature type="transmembrane region" description="Helical" evidence="12">
    <location>
        <begin position="225"/>
        <end position="243"/>
    </location>
</feature>
<feature type="domain" description="RCK N-terminal" evidence="13">
    <location>
        <begin position="411"/>
        <end position="527"/>
    </location>
</feature>
<proteinExistence type="inferred from homology"/>
<dbReference type="InterPro" id="IPR038770">
    <property type="entry name" value="Na+/solute_symporter_sf"/>
</dbReference>
<feature type="transmembrane region" description="Helical" evidence="12">
    <location>
        <begin position="192"/>
        <end position="213"/>
    </location>
</feature>
<feature type="transmembrane region" description="Helical" evidence="12">
    <location>
        <begin position="369"/>
        <end position="388"/>
    </location>
</feature>
<dbReference type="GO" id="GO:0012505">
    <property type="term" value="C:endomembrane system"/>
    <property type="evidence" value="ECO:0007669"/>
    <property type="project" value="UniProtKB-SubCell"/>
</dbReference>
<evidence type="ECO:0000256" key="7">
    <source>
        <dbReference type="ARBA" id="ARBA00022692"/>
    </source>
</evidence>
<evidence type="ECO:0000256" key="11">
    <source>
        <dbReference type="ARBA" id="ARBA00023136"/>
    </source>
</evidence>
<keyword evidence="7 12" id="KW-0812">Transmembrane</keyword>
<evidence type="ECO:0000313" key="14">
    <source>
        <dbReference type="EMBL" id="GHA94614.1"/>
    </source>
</evidence>
<dbReference type="InterPro" id="IPR036291">
    <property type="entry name" value="NAD(P)-bd_dom_sf"/>
</dbReference>
<evidence type="ECO:0000256" key="5">
    <source>
        <dbReference type="ARBA" id="ARBA00022475"/>
    </source>
</evidence>
<dbReference type="Pfam" id="PF00999">
    <property type="entry name" value="Na_H_Exchanger"/>
    <property type="match status" value="1"/>
</dbReference>
<gene>
    <name evidence="14" type="primary">kefB</name>
    <name evidence="14" type="ORF">GCM10009069_16960</name>
</gene>
<keyword evidence="3" id="KW-0813">Transport</keyword>
<dbReference type="EMBL" id="BMZH01000006">
    <property type="protein sequence ID" value="GHA94614.1"/>
    <property type="molecule type" value="Genomic_DNA"/>
</dbReference>
<dbReference type="PANTHER" id="PTHR46157">
    <property type="entry name" value="K(+) EFFLUX ANTIPORTER 3, CHLOROPLASTIC"/>
    <property type="match status" value="1"/>
</dbReference>
<keyword evidence="11 12" id="KW-0472">Membrane</keyword>
<dbReference type="InterPro" id="IPR004771">
    <property type="entry name" value="K/H_exchanger"/>
</dbReference>
<dbReference type="Gene3D" id="3.40.50.720">
    <property type="entry name" value="NAD(P)-binding Rossmann-like Domain"/>
    <property type="match status" value="1"/>
</dbReference>
<dbReference type="AlphaFoldDB" id="A0A8J3CRE5"/>
<evidence type="ECO:0000313" key="15">
    <source>
        <dbReference type="Proteomes" id="UP000634004"/>
    </source>
</evidence>
<name>A0A8J3CRE5_9PROT</name>
<feature type="transmembrane region" description="Helical" evidence="12">
    <location>
        <begin position="280"/>
        <end position="299"/>
    </location>
</feature>
<dbReference type="GO" id="GO:0015079">
    <property type="term" value="F:potassium ion transmembrane transporter activity"/>
    <property type="evidence" value="ECO:0007669"/>
    <property type="project" value="InterPro"/>
</dbReference>
<protein>
    <submittedName>
        <fullName evidence="14">Potassium transporter</fullName>
    </submittedName>
</protein>
<comment type="subcellular location">
    <subcellularLocation>
        <location evidence="1">Endomembrane system</location>
        <topology evidence="1">Multi-pass membrane protein</topology>
    </subcellularLocation>
</comment>
<evidence type="ECO:0000256" key="6">
    <source>
        <dbReference type="ARBA" id="ARBA00022538"/>
    </source>
</evidence>
<evidence type="ECO:0000256" key="4">
    <source>
        <dbReference type="ARBA" id="ARBA00022449"/>
    </source>
</evidence>
<dbReference type="GO" id="GO:0015297">
    <property type="term" value="F:antiporter activity"/>
    <property type="evidence" value="ECO:0007669"/>
    <property type="project" value="UniProtKB-KW"/>
</dbReference>
<evidence type="ECO:0000256" key="2">
    <source>
        <dbReference type="ARBA" id="ARBA00005551"/>
    </source>
</evidence>
<organism evidence="14 15">
    <name type="scientific">Algimonas arctica</name>
    <dbReference type="NCBI Taxonomy" id="1479486"/>
    <lineage>
        <taxon>Bacteria</taxon>
        <taxon>Pseudomonadati</taxon>
        <taxon>Pseudomonadota</taxon>
        <taxon>Alphaproteobacteria</taxon>
        <taxon>Maricaulales</taxon>
        <taxon>Robiginitomaculaceae</taxon>
        <taxon>Algimonas</taxon>
    </lineage>
</organism>
<keyword evidence="10" id="KW-0406">Ion transport</keyword>
<dbReference type="Gene3D" id="1.20.1530.20">
    <property type="match status" value="1"/>
</dbReference>
<evidence type="ECO:0000256" key="12">
    <source>
        <dbReference type="SAM" id="Phobius"/>
    </source>
</evidence>
<dbReference type="InterPro" id="IPR006036">
    <property type="entry name" value="K_uptake_TrkA"/>
</dbReference>
<feature type="transmembrane region" description="Helical" evidence="12">
    <location>
        <begin position="116"/>
        <end position="135"/>
    </location>
</feature>
<feature type="transmembrane region" description="Helical" evidence="12">
    <location>
        <begin position="147"/>
        <end position="172"/>
    </location>
</feature>
<dbReference type="PROSITE" id="PS51201">
    <property type="entry name" value="RCK_N"/>
    <property type="match status" value="1"/>
</dbReference>
<reference evidence="14" key="1">
    <citation type="journal article" date="2014" name="Int. J. Syst. Evol. Microbiol.">
        <title>Complete genome sequence of Corynebacterium casei LMG S-19264T (=DSM 44701T), isolated from a smear-ripened cheese.</title>
        <authorList>
            <consortium name="US DOE Joint Genome Institute (JGI-PGF)"/>
            <person name="Walter F."/>
            <person name="Albersmeier A."/>
            <person name="Kalinowski J."/>
            <person name="Ruckert C."/>
        </authorList>
    </citation>
    <scope>NUCLEOTIDE SEQUENCE</scope>
    <source>
        <strain evidence="14">KCTC 32513</strain>
    </source>
</reference>
<evidence type="ECO:0000256" key="3">
    <source>
        <dbReference type="ARBA" id="ARBA00022448"/>
    </source>
</evidence>
<keyword evidence="15" id="KW-1185">Reference proteome</keyword>
<comment type="caution">
    <text evidence="14">The sequence shown here is derived from an EMBL/GenBank/DDBJ whole genome shotgun (WGS) entry which is preliminary data.</text>
</comment>
<accession>A0A8J3CRE5</accession>
<dbReference type="SUPFAM" id="SSF51735">
    <property type="entry name" value="NAD(P)-binding Rossmann-fold domains"/>
    <property type="match status" value="1"/>
</dbReference>
<evidence type="ECO:0000256" key="8">
    <source>
        <dbReference type="ARBA" id="ARBA00022958"/>
    </source>
</evidence>
<dbReference type="GO" id="GO:0005886">
    <property type="term" value="C:plasma membrane"/>
    <property type="evidence" value="ECO:0007669"/>
    <property type="project" value="InterPro"/>
</dbReference>
<sequence>MDGNFLLSVFIFLCAACLLVPISKLSGLGSVIGYLVAGVLIGPSVLGLISDPITILHFAEFGVVMMLFLIGLELEPRKLWSMRGKLVGLGGSQVALTTLALTGVAVMIGLSLGESLAVGMALSLSSTAIALQILQHRRLMSEPEGESGFSILLFQDVIVIAMIAAMPILATLTPFEGTVSEYGAERPGPSGIWLGISALLVFAGMFLGGRYLLTPLFRLIARAEVRETFTAVALLLVVGAALLMDWLGLSAALGAFIAGMVLADSEYRHQLERDIEPFKALLLGLFFISVGMSLDLIFIATQPVLIIGLVLGLMALKFLILICIGKISGLSRLPRLFFALLLCQSGEFGFVLFTFALTEGAISPETSSILTAVIALSMAMTPLALLAFDRIIMPRFQRGPETTGEAPINQNHPVLILGYGRIGQIIGRLLETQGIHTTLIDNNGDHIEFLKQFHHRVFYGDATDMELLRLAGAADAKIIVIAIADNTALVKEIKAAYPAAKLIVRARGRPHLFELLAEEVHFAERETVRGAIALGRAAMMAMGTSESEADMIADRFLELDHQNIQETYHLRDDIDALAERSKIARALLKETLETERAQRRSGHN</sequence>
<feature type="transmembrane region" description="Helical" evidence="12">
    <location>
        <begin position="249"/>
        <end position="268"/>
    </location>
</feature>
<keyword evidence="4" id="KW-0050">Antiport</keyword>
<feature type="transmembrane region" description="Helical" evidence="12">
    <location>
        <begin position="6"/>
        <end position="22"/>
    </location>
</feature>
<evidence type="ECO:0000256" key="1">
    <source>
        <dbReference type="ARBA" id="ARBA00004127"/>
    </source>
</evidence>
<keyword evidence="8" id="KW-0630">Potassium</keyword>
<feature type="transmembrane region" description="Helical" evidence="12">
    <location>
        <begin position="86"/>
        <end position="110"/>
    </location>
</feature>
<dbReference type="InterPro" id="IPR006153">
    <property type="entry name" value="Cation/H_exchanger_TM"/>
</dbReference>
<dbReference type="FunFam" id="3.40.50.720:FF:000036">
    <property type="entry name" value="Glutathione-regulated potassium-efflux system protein KefB"/>
    <property type="match status" value="1"/>
</dbReference>
<dbReference type="GO" id="GO:1902600">
    <property type="term" value="P:proton transmembrane transport"/>
    <property type="evidence" value="ECO:0007669"/>
    <property type="project" value="InterPro"/>
</dbReference>
<comment type="similarity">
    <text evidence="2">Belongs to the monovalent cation:proton antiporter 2 (CPA2) transporter (TC 2.A.37) family.</text>
</comment>
<dbReference type="PRINTS" id="PR00335">
    <property type="entry name" value="KUPTAKETRKA"/>
</dbReference>
<keyword evidence="5" id="KW-1003">Cell membrane</keyword>
<dbReference type="Proteomes" id="UP000634004">
    <property type="component" value="Unassembled WGS sequence"/>
</dbReference>
<feature type="transmembrane region" description="Helical" evidence="12">
    <location>
        <begin position="31"/>
        <end position="49"/>
    </location>
</feature>
<dbReference type="Pfam" id="PF02254">
    <property type="entry name" value="TrkA_N"/>
    <property type="match status" value="1"/>
</dbReference>
<feature type="transmembrane region" description="Helical" evidence="12">
    <location>
        <begin position="305"/>
        <end position="324"/>
    </location>
</feature>
<keyword evidence="6" id="KW-0633">Potassium transport</keyword>
<reference evidence="14" key="2">
    <citation type="submission" date="2020-09" db="EMBL/GenBank/DDBJ databases">
        <authorList>
            <person name="Sun Q."/>
            <person name="Kim S."/>
        </authorList>
    </citation>
    <scope>NUCLEOTIDE SEQUENCE</scope>
    <source>
        <strain evidence="14">KCTC 32513</strain>
    </source>
</reference>
<evidence type="ECO:0000259" key="13">
    <source>
        <dbReference type="PROSITE" id="PS51201"/>
    </source>
</evidence>
<dbReference type="InterPro" id="IPR003148">
    <property type="entry name" value="RCK_N"/>
</dbReference>